<dbReference type="PANTHER" id="PTHR30126:SF94">
    <property type="entry name" value="LYSR FAMILY TRANSCRIPTIONAL REGULATOR"/>
    <property type="match status" value="1"/>
</dbReference>
<dbReference type="InterPro" id="IPR036390">
    <property type="entry name" value="WH_DNA-bd_sf"/>
</dbReference>
<dbReference type="EMBL" id="LT546645">
    <property type="protein sequence ID" value="SAI70805.1"/>
    <property type="molecule type" value="Genomic_DNA"/>
</dbReference>
<evidence type="ECO:0000313" key="7">
    <source>
        <dbReference type="Proteomes" id="UP000076825"/>
    </source>
</evidence>
<name>A0A157N915_9BORD</name>
<dbReference type="Proteomes" id="UP000076825">
    <property type="component" value="Chromosome 1"/>
</dbReference>
<dbReference type="RefSeq" id="WP_025518050.1">
    <property type="nucleotide sequence ID" value="NZ_CP016340.1"/>
</dbReference>
<keyword evidence="2" id="KW-0805">Transcription regulation</keyword>
<protein>
    <submittedName>
        <fullName evidence="6">LysR family transcriptional regulator</fullName>
    </submittedName>
</protein>
<dbReference type="GO" id="GO:0003700">
    <property type="term" value="F:DNA-binding transcription factor activity"/>
    <property type="evidence" value="ECO:0007669"/>
    <property type="project" value="InterPro"/>
</dbReference>
<accession>A0A157N915</accession>
<keyword evidence="3" id="KW-0238">DNA-binding</keyword>
<dbReference type="FunFam" id="1.10.10.10:FF:000001">
    <property type="entry name" value="LysR family transcriptional regulator"/>
    <property type="match status" value="1"/>
</dbReference>
<evidence type="ECO:0000256" key="4">
    <source>
        <dbReference type="ARBA" id="ARBA00023163"/>
    </source>
</evidence>
<evidence type="ECO:0000256" key="2">
    <source>
        <dbReference type="ARBA" id="ARBA00023015"/>
    </source>
</evidence>
<dbReference type="AlphaFoldDB" id="A0A157N915"/>
<feature type="domain" description="HTH lysR-type" evidence="5">
    <location>
        <begin position="1"/>
        <end position="58"/>
    </location>
</feature>
<reference evidence="6 7" key="1">
    <citation type="submission" date="2016-04" db="EMBL/GenBank/DDBJ databases">
        <authorList>
            <consortium name="Pathogen Informatics"/>
        </authorList>
    </citation>
    <scope>NUCLEOTIDE SEQUENCE [LARGE SCALE GENOMIC DNA]</scope>
    <source>
        <strain evidence="6 7">H044680328</strain>
    </source>
</reference>
<dbReference type="STRING" id="123899.SAMEA3906487_02480"/>
<organism evidence="6 7">
    <name type="scientific">Bordetella trematum</name>
    <dbReference type="NCBI Taxonomy" id="123899"/>
    <lineage>
        <taxon>Bacteria</taxon>
        <taxon>Pseudomonadati</taxon>
        <taxon>Pseudomonadota</taxon>
        <taxon>Betaproteobacteria</taxon>
        <taxon>Burkholderiales</taxon>
        <taxon>Alcaligenaceae</taxon>
        <taxon>Bordetella</taxon>
    </lineage>
</organism>
<dbReference type="Pfam" id="PF03466">
    <property type="entry name" value="LysR_substrate"/>
    <property type="match status" value="1"/>
</dbReference>
<dbReference type="SUPFAM" id="SSF46785">
    <property type="entry name" value="Winged helix' DNA-binding domain"/>
    <property type="match status" value="1"/>
</dbReference>
<sequence>MTLKQLEAFYWAATCASFAVAAERLHLSVSSLSKRIAELESYFGQALFDRSGLRAVLTPAGERLLPQARDLLDAAERLRAGMAAGQALAGRCRFGVGELSALTWLPGLIARVRQAYPGLVLEPQVDVGQVLERKVADGELDFAVIAGRSTRAGMAAVPVGEAHFLWVGAASAVGAAQRLTPALLRQTPLVTLPDSAGTSRLLQPWLDAAGPGLQRLSCNNWGAIAGLLLEGAGLGLLPAPWAQALARQGELRILASDPAPAPLSYAFHYRRDDVRALIGALRERVRQAVDFSVPCRLP</sequence>
<dbReference type="PRINTS" id="PR00039">
    <property type="entry name" value="HTHLYSR"/>
</dbReference>
<dbReference type="PROSITE" id="PS50931">
    <property type="entry name" value="HTH_LYSR"/>
    <property type="match status" value="1"/>
</dbReference>
<dbReference type="InterPro" id="IPR036388">
    <property type="entry name" value="WH-like_DNA-bd_sf"/>
</dbReference>
<dbReference type="InterPro" id="IPR005119">
    <property type="entry name" value="LysR_subst-bd"/>
</dbReference>
<dbReference type="Gene3D" id="1.10.10.10">
    <property type="entry name" value="Winged helix-like DNA-binding domain superfamily/Winged helix DNA-binding domain"/>
    <property type="match status" value="1"/>
</dbReference>
<evidence type="ECO:0000256" key="3">
    <source>
        <dbReference type="ARBA" id="ARBA00023125"/>
    </source>
</evidence>
<evidence type="ECO:0000313" key="6">
    <source>
        <dbReference type="EMBL" id="SAI70805.1"/>
    </source>
</evidence>
<dbReference type="OrthoDB" id="8651113at2"/>
<evidence type="ECO:0000259" key="5">
    <source>
        <dbReference type="PROSITE" id="PS50931"/>
    </source>
</evidence>
<dbReference type="PATRIC" id="fig|123899.6.peg.2467"/>
<dbReference type="Pfam" id="PF00126">
    <property type="entry name" value="HTH_1"/>
    <property type="match status" value="1"/>
</dbReference>
<keyword evidence="4" id="KW-0804">Transcription</keyword>
<dbReference type="InterPro" id="IPR000847">
    <property type="entry name" value="LysR_HTH_N"/>
</dbReference>
<dbReference type="eggNOG" id="COG0583">
    <property type="taxonomic scope" value="Bacteria"/>
</dbReference>
<dbReference type="CDD" id="cd05466">
    <property type="entry name" value="PBP2_LTTR_substrate"/>
    <property type="match status" value="1"/>
</dbReference>
<proteinExistence type="inferred from homology"/>
<dbReference type="GeneID" id="56590262"/>
<keyword evidence="7" id="KW-1185">Reference proteome</keyword>
<gene>
    <name evidence="6" type="primary">cmpR_8</name>
    <name evidence="6" type="ORF">SAMEA3906487_02480</name>
</gene>
<dbReference type="KEGG" id="btrm:SAMEA390648702480"/>
<dbReference type="Gene3D" id="3.40.190.10">
    <property type="entry name" value="Periplasmic binding protein-like II"/>
    <property type="match status" value="2"/>
</dbReference>
<dbReference type="PANTHER" id="PTHR30126">
    <property type="entry name" value="HTH-TYPE TRANSCRIPTIONAL REGULATOR"/>
    <property type="match status" value="1"/>
</dbReference>
<evidence type="ECO:0000256" key="1">
    <source>
        <dbReference type="ARBA" id="ARBA00009437"/>
    </source>
</evidence>
<comment type="similarity">
    <text evidence="1">Belongs to the LysR transcriptional regulatory family.</text>
</comment>
<dbReference type="GO" id="GO:0000976">
    <property type="term" value="F:transcription cis-regulatory region binding"/>
    <property type="evidence" value="ECO:0007669"/>
    <property type="project" value="TreeGrafter"/>
</dbReference>
<dbReference type="SUPFAM" id="SSF53850">
    <property type="entry name" value="Periplasmic binding protein-like II"/>
    <property type="match status" value="1"/>
</dbReference>